<dbReference type="GO" id="GO:0052689">
    <property type="term" value="F:carboxylic ester hydrolase activity"/>
    <property type="evidence" value="ECO:0007669"/>
    <property type="project" value="UniProtKB-ARBA"/>
</dbReference>
<sequence>MIIPTLSTLAGLSVLLALPPAAQGAPMLSRDAKCPSYLLIEARGTGEPQGPSLGFKTMNARILATVPNGTDYPVVYPADPFNQVDVGVRDIIREINARLADDPDTCFVLQGYSQGATVITETMNQLSGAPFDAVKAAILIGDTTHKPNLDCNVDGEGGNSTKAAIGVLSAFYKGVPDSWVSKTKDICIFGDGVCDSLHGIGTTAQHFFYPFDSSVQNIGATFAIDALQ</sequence>
<feature type="signal peptide" evidence="3">
    <location>
        <begin position="1"/>
        <end position="24"/>
    </location>
</feature>
<dbReference type="InterPro" id="IPR000675">
    <property type="entry name" value="Cutinase/axe"/>
</dbReference>
<organism evidence="4 5">
    <name type="scientific">Sporisorium graminicola</name>
    <dbReference type="NCBI Taxonomy" id="280036"/>
    <lineage>
        <taxon>Eukaryota</taxon>
        <taxon>Fungi</taxon>
        <taxon>Dikarya</taxon>
        <taxon>Basidiomycota</taxon>
        <taxon>Ustilaginomycotina</taxon>
        <taxon>Ustilaginomycetes</taxon>
        <taxon>Ustilaginales</taxon>
        <taxon>Ustilaginaceae</taxon>
        <taxon>Sporisorium</taxon>
    </lineage>
</organism>
<reference evidence="4 5" key="1">
    <citation type="submission" date="2019-05" db="EMBL/GenBank/DDBJ databases">
        <title>Sporisorium graminicola CBS 10092 draft sequencing and annotation.</title>
        <authorList>
            <person name="Solano-Gonzalez S."/>
            <person name="Caddick M.X."/>
            <person name="Darby A."/>
        </authorList>
    </citation>
    <scope>NUCLEOTIDE SEQUENCE [LARGE SCALE GENOMIC DNA]</scope>
    <source>
        <strain evidence="4 5">CBS 10092</strain>
    </source>
</reference>
<comment type="caution">
    <text evidence="4">The sequence shown here is derived from an EMBL/GenBank/DDBJ whole genome shotgun (WGS) entry which is preliminary data.</text>
</comment>
<dbReference type="AlphaFoldDB" id="A0A4U7KYV3"/>
<dbReference type="SMART" id="SM01110">
    <property type="entry name" value="Cutinase"/>
    <property type="match status" value="1"/>
</dbReference>
<dbReference type="GeneID" id="40726073"/>
<keyword evidence="3" id="KW-0732">Signal</keyword>
<evidence type="ECO:0000256" key="2">
    <source>
        <dbReference type="ARBA" id="ARBA00023157"/>
    </source>
</evidence>
<dbReference type="PANTHER" id="PTHR33630">
    <property type="entry name" value="CUTINASE RV1984C-RELATED-RELATED"/>
    <property type="match status" value="1"/>
</dbReference>
<keyword evidence="2" id="KW-1015">Disulfide bond</keyword>
<dbReference type="EMBL" id="SRRM01000011">
    <property type="protein sequence ID" value="TKY88082.1"/>
    <property type="molecule type" value="Genomic_DNA"/>
</dbReference>
<gene>
    <name evidence="4" type="ORF">EX895_003178</name>
</gene>
<dbReference type="Gene3D" id="3.40.50.1820">
    <property type="entry name" value="alpha/beta hydrolase"/>
    <property type="match status" value="1"/>
</dbReference>
<evidence type="ECO:0000256" key="1">
    <source>
        <dbReference type="ARBA" id="ARBA00022801"/>
    </source>
</evidence>
<feature type="chain" id="PRO_5020348597" description="Cutinase" evidence="3">
    <location>
        <begin position="25"/>
        <end position="228"/>
    </location>
</feature>
<evidence type="ECO:0000313" key="5">
    <source>
        <dbReference type="Proteomes" id="UP000306050"/>
    </source>
</evidence>
<dbReference type="Proteomes" id="UP000306050">
    <property type="component" value="Chromosome SGRAM_19"/>
</dbReference>
<keyword evidence="5" id="KW-1185">Reference proteome</keyword>
<dbReference type="Pfam" id="PF01083">
    <property type="entry name" value="Cutinase"/>
    <property type="match status" value="1"/>
</dbReference>
<name>A0A4U7KYV3_9BASI</name>
<dbReference type="SUPFAM" id="SSF53474">
    <property type="entry name" value="alpha/beta-Hydrolases"/>
    <property type="match status" value="1"/>
</dbReference>
<evidence type="ECO:0008006" key="6">
    <source>
        <dbReference type="Google" id="ProtNLM"/>
    </source>
</evidence>
<proteinExistence type="predicted"/>
<dbReference type="KEGG" id="sgra:EX895_003178"/>
<dbReference type="OrthoDB" id="2586582at2759"/>
<keyword evidence="1" id="KW-0378">Hydrolase</keyword>
<evidence type="ECO:0000256" key="3">
    <source>
        <dbReference type="SAM" id="SignalP"/>
    </source>
</evidence>
<accession>A0A4U7KYV3</accession>
<protein>
    <recommendedName>
        <fullName evidence="6">Cutinase</fullName>
    </recommendedName>
</protein>
<dbReference type="PANTHER" id="PTHR33630:SF9">
    <property type="entry name" value="CUTINASE 4"/>
    <property type="match status" value="1"/>
</dbReference>
<evidence type="ECO:0000313" key="4">
    <source>
        <dbReference type="EMBL" id="TKY88082.1"/>
    </source>
</evidence>
<dbReference type="RefSeq" id="XP_029740067.1">
    <property type="nucleotide sequence ID" value="XM_029883776.1"/>
</dbReference>
<dbReference type="InterPro" id="IPR029058">
    <property type="entry name" value="AB_hydrolase_fold"/>
</dbReference>